<feature type="chain" id="PRO_5002798161" description="RING-type domain-containing protein" evidence="12">
    <location>
        <begin position="23"/>
        <end position="288"/>
    </location>
</feature>
<dbReference type="PANTHER" id="PTHR45931">
    <property type="entry name" value="SI:CH211-59O9.10"/>
    <property type="match status" value="1"/>
</dbReference>
<evidence type="ECO:0000256" key="3">
    <source>
        <dbReference type="ARBA" id="ARBA00022729"/>
    </source>
</evidence>
<accession>B3RIX0</accession>
<dbReference type="RefSeq" id="XP_002107666.1">
    <property type="nucleotide sequence ID" value="XM_002107630.1"/>
</dbReference>
<dbReference type="Gene3D" id="3.50.30.30">
    <property type="match status" value="1"/>
</dbReference>
<dbReference type="InterPro" id="IPR013083">
    <property type="entry name" value="Znf_RING/FYVE/PHD"/>
</dbReference>
<evidence type="ECO:0000256" key="8">
    <source>
        <dbReference type="ARBA" id="ARBA00023180"/>
    </source>
</evidence>
<dbReference type="KEGG" id="tad:TRIADDRAFT_63462"/>
<dbReference type="HOGENOM" id="CLU_035275_1_1_1"/>
<evidence type="ECO:0000259" key="13">
    <source>
        <dbReference type="PROSITE" id="PS50089"/>
    </source>
</evidence>
<evidence type="ECO:0000256" key="11">
    <source>
        <dbReference type="SAM" id="Phobius"/>
    </source>
</evidence>
<dbReference type="InterPro" id="IPR044744">
    <property type="entry name" value="ZNRF4/RNF13/RNF167_PA"/>
</dbReference>
<keyword evidence="15" id="KW-1185">Reference proteome</keyword>
<evidence type="ECO:0000256" key="10">
    <source>
        <dbReference type="PROSITE-ProRule" id="PRU00175"/>
    </source>
</evidence>
<dbReference type="GO" id="GO:0012505">
    <property type="term" value="C:endomembrane system"/>
    <property type="evidence" value="ECO:0007669"/>
    <property type="project" value="UniProtKB-SubCell"/>
</dbReference>
<keyword evidence="6 11" id="KW-1133">Transmembrane helix</keyword>
<keyword evidence="7 11" id="KW-0472">Membrane</keyword>
<evidence type="ECO:0000256" key="7">
    <source>
        <dbReference type="ARBA" id="ARBA00023136"/>
    </source>
</evidence>
<evidence type="ECO:0000256" key="6">
    <source>
        <dbReference type="ARBA" id="ARBA00022989"/>
    </source>
</evidence>
<dbReference type="eggNOG" id="KOG4628">
    <property type="taxonomic scope" value="Eukaryota"/>
</dbReference>
<dbReference type="GO" id="GO:0006511">
    <property type="term" value="P:ubiquitin-dependent protein catabolic process"/>
    <property type="evidence" value="ECO:0000318"/>
    <property type="project" value="GO_Central"/>
</dbReference>
<keyword evidence="2" id="KW-0479">Metal-binding</keyword>
<dbReference type="OrthoDB" id="8062037at2759"/>
<dbReference type="SUPFAM" id="SSF52025">
    <property type="entry name" value="PA domain"/>
    <property type="match status" value="1"/>
</dbReference>
<dbReference type="InParanoid" id="B3RIX0"/>
<dbReference type="FunFam" id="3.50.30.30:FF:000026">
    <property type="entry name" value="E3 ubiquitin-protein ligase RNF13"/>
    <property type="match status" value="1"/>
</dbReference>
<dbReference type="InterPro" id="IPR001841">
    <property type="entry name" value="Znf_RING"/>
</dbReference>
<evidence type="ECO:0000313" key="14">
    <source>
        <dbReference type="EMBL" id="EDV28464.1"/>
    </source>
</evidence>
<dbReference type="Pfam" id="PF13639">
    <property type="entry name" value="zf-RING_2"/>
    <property type="match status" value="1"/>
</dbReference>
<dbReference type="GeneID" id="6748881"/>
<dbReference type="CDD" id="cd16796">
    <property type="entry name" value="RING-H2_RNF13"/>
    <property type="match status" value="1"/>
</dbReference>
<keyword evidence="4 10" id="KW-0863">Zinc-finger</keyword>
<comment type="subcellular location">
    <subcellularLocation>
        <location evidence="9">Endomembrane system</location>
        <topology evidence="9">Single-pass type I membrane protein</topology>
    </subcellularLocation>
</comment>
<dbReference type="GO" id="GO:0008270">
    <property type="term" value="F:zinc ion binding"/>
    <property type="evidence" value="ECO:0007669"/>
    <property type="project" value="UniProtKB-KW"/>
</dbReference>
<evidence type="ECO:0000256" key="4">
    <source>
        <dbReference type="ARBA" id="ARBA00022771"/>
    </source>
</evidence>
<keyword evidence="5" id="KW-0862">Zinc</keyword>
<organism evidence="14 15">
    <name type="scientific">Trichoplax adhaerens</name>
    <name type="common">Trichoplax reptans</name>
    <dbReference type="NCBI Taxonomy" id="10228"/>
    <lineage>
        <taxon>Eukaryota</taxon>
        <taxon>Metazoa</taxon>
        <taxon>Placozoa</taxon>
        <taxon>Uniplacotomia</taxon>
        <taxon>Trichoplacea</taxon>
        <taxon>Trichoplacidae</taxon>
        <taxon>Trichoplax</taxon>
    </lineage>
</organism>
<dbReference type="PROSITE" id="PS50089">
    <property type="entry name" value="ZF_RING_2"/>
    <property type="match status" value="1"/>
</dbReference>
<dbReference type="InterPro" id="IPR051834">
    <property type="entry name" value="RING_finger_E3_ligase"/>
</dbReference>
<evidence type="ECO:0000256" key="5">
    <source>
        <dbReference type="ARBA" id="ARBA00022833"/>
    </source>
</evidence>
<dbReference type="FunCoup" id="B3RIX0">
    <property type="interactions" value="2312"/>
</dbReference>
<dbReference type="STRING" id="10228.B3RIX0"/>
<dbReference type="EMBL" id="DS985241">
    <property type="protein sequence ID" value="EDV28464.1"/>
    <property type="molecule type" value="Genomic_DNA"/>
</dbReference>
<evidence type="ECO:0000256" key="9">
    <source>
        <dbReference type="ARBA" id="ARBA00046288"/>
    </source>
</evidence>
<protein>
    <recommendedName>
        <fullName evidence="13">RING-type domain-containing protein</fullName>
    </recommendedName>
</protein>
<dbReference type="SUPFAM" id="SSF57850">
    <property type="entry name" value="RING/U-box"/>
    <property type="match status" value="1"/>
</dbReference>
<evidence type="ECO:0000256" key="12">
    <source>
        <dbReference type="SAM" id="SignalP"/>
    </source>
</evidence>
<proteinExistence type="predicted"/>
<dbReference type="Gene3D" id="3.30.40.10">
    <property type="entry name" value="Zinc/RING finger domain, C3HC4 (zinc finger)"/>
    <property type="match status" value="1"/>
</dbReference>
<evidence type="ECO:0000313" key="15">
    <source>
        <dbReference type="Proteomes" id="UP000009022"/>
    </source>
</evidence>
<feature type="domain" description="RING-type" evidence="13">
    <location>
        <begin position="222"/>
        <end position="264"/>
    </location>
</feature>
<keyword evidence="1 11" id="KW-0812">Transmembrane</keyword>
<dbReference type="FunFam" id="3.30.40.10:FF:000824">
    <property type="entry name" value="E3 ubiquitin-protein ligase RNF13"/>
    <property type="match status" value="1"/>
</dbReference>
<sequence>MAFSRPLWMFCNCIILATLAAADVSVVSGNFSQSFNDIRADFGPSVSEAGLSGRGVIAHPLDGCSPIRRPPNDLTFYFAIIKRGSCHFDLKVYHAQNANYKAVIVYNDLSDRLEKMDGKNYTNRINIPSVFIGNASGVQLLKTIKRDSGALINIYPEYNFPWDFYFIPFAIVICISFLIMSLILVCKCREMCIARRETRLARANLNRLKVVKFKKGDEYDVCAICLDEYNEGEKLRILPCKHAYHCKCIDPWLTDNKRECPVCKRRVNLSARDDCENPSENTPLLANA</sequence>
<dbReference type="PANTHER" id="PTHR45931:SF20">
    <property type="entry name" value="RING-TYPE E3 UBIQUITIN TRANSFERASE"/>
    <property type="match status" value="1"/>
</dbReference>
<keyword evidence="8" id="KW-0325">Glycoprotein</keyword>
<dbReference type="PhylomeDB" id="B3RIX0"/>
<dbReference type="Pfam" id="PF02225">
    <property type="entry name" value="PA"/>
    <property type="match status" value="1"/>
</dbReference>
<dbReference type="CDD" id="cd02123">
    <property type="entry name" value="PA_C_RZF_like"/>
    <property type="match status" value="1"/>
</dbReference>
<dbReference type="CTD" id="6748881"/>
<dbReference type="InterPro" id="IPR003137">
    <property type="entry name" value="PA_domain"/>
</dbReference>
<name>B3RIX0_TRIAD</name>
<dbReference type="SMART" id="SM00184">
    <property type="entry name" value="RING"/>
    <property type="match status" value="1"/>
</dbReference>
<gene>
    <name evidence="14" type="ORF">TRIADDRAFT_63462</name>
</gene>
<keyword evidence="3 12" id="KW-0732">Signal</keyword>
<dbReference type="GO" id="GO:0061630">
    <property type="term" value="F:ubiquitin protein ligase activity"/>
    <property type="evidence" value="ECO:0000318"/>
    <property type="project" value="GO_Central"/>
</dbReference>
<dbReference type="Proteomes" id="UP000009022">
    <property type="component" value="Unassembled WGS sequence"/>
</dbReference>
<dbReference type="GO" id="GO:0005737">
    <property type="term" value="C:cytoplasm"/>
    <property type="evidence" value="ECO:0000318"/>
    <property type="project" value="GO_Central"/>
</dbReference>
<feature type="transmembrane region" description="Helical" evidence="11">
    <location>
        <begin position="164"/>
        <end position="186"/>
    </location>
</feature>
<reference evidence="14 15" key="1">
    <citation type="journal article" date="2008" name="Nature">
        <title>The Trichoplax genome and the nature of placozoans.</title>
        <authorList>
            <person name="Srivastava M."/>
            <person name="Begovic E."/>
            <person name="Chapman J."/>
            <person name="Putnam N.H."/>
            <person name="Hellsten U."/>
            <person name="Kawashima T."/>
            <person name="Kuo A."/>
            <person name="Mitros T."/>
            <person name="Salamov A."/>
            <person name="Carpenter M.L."/>
            <person name="Signorovitch A.Y."/>
            <person name="Moreno M.A."/>
            <person name="Kamm K."/>
            <person name="Grimwood J."/>
            <person name="Schmutz J."/>
            <person name="Shapiro H."/>
            <person name="Grigoriev I.V."/>
            <person name="Buss L.W."/>
            <person name="Schierwater B."/>
            <person name="Dellaporta S.L."/>
            <person name="Rokhsar D.S."/>
        </authorList>
    </citation>
    <scope>NUCLEOTIDE SEQUENCE [LARGE SCALE GENOMIC DNA]</scope>
    <source>
        <strain evidence="14 15">Grell-BS-1999</strain>
    </source>
</reference>
<evidence type="ECO:0000256" key="2">
    <source>
        <dbReference type="ARBA" id="ARBA00022723"/>
    </source>
</evidence>
<dbReference type="AlphaFoldDB" id="B3RIX0"/>
<evidence type="ECO:0000256" key="1">
    <source>
        <dbReference type="ARBA" id="ARBA00022692"/>
    </source>
</evidence>
<feature type="signal peptide" evidence="12">
    <location>
        <begin position="1"/>
        <end position="22"/>
    </location>
</feature>
<dbReference type="InterPro" id="IPR046450">
    <property type="entry name" value="PA_dom_sf"/>
</dbReference>
<dbReference type="OMA" id="SHAYHAK"/>